<feature type="region of interest" description="Disordered" evidence="7">
    <location>
        <begin position="1"/>
        <end position="53"/>
    </location>
</feature>
<feature type="compositionally biased region" description="Basic residues" evidence="7">
    <location>
        <begin position="435"/>
        <end position="452"/>
    </location>
</feature>
<feature type="region of interest" description="Disordered" evidence="7">
    <location>
        <begin position="258"/>
        <end position="309"/>
    </location>
</feature>
<accession>A0A6J8BH03</accession>
<comment type="function">
    <text evidence="1">Catalyzes the last step of tRNA splicing, the transfer of the splice junction 2'-phosphate from ligated tRNA to NAD to produce ADP-ribose 1''-2'' cyclic phosphate.</text>
</comment>
<dbReference type="OrthoDB" id="419694at2759"/>
<reference evidence="8 9" key="1">
    <citation type="submission" date="2020-06" db="EMBL/GenBank/DDBJ databases">
        <authorList>
            <person name="Li R."/>
            <person name="Bekaert M."/>
        </authorList>
    </citation>
    <scope>NUCLEOTIDE SEQUENCE [LARGE SCALE GENOMIC DNA]</scope>
    <source>
        <strain evidence="9">wild</strain>
    </source>
</reference>
<dbReference type="GO" id="GO:0006388">
    <property type="term" value="P:tRNA splicing, via endonucleolytic cleavage and ligation"/>
    <property type="evidence" value="ECO:0007669"/>
    <property type="project" value="TreeGrafter"/>
</dbReference>
<evidence type="ECO:0000313" key="9">
    <source>
        <dbReference type="Proteomes" id="UP000507470"/>
    </source>
</evidence>
<dbReference type="SUPFAM" id="SSF56399">
    <property type="entry name" value="ADP-ribosylation"/>
    <property type="match status" value="1"/>
</dbReference>
<dbReference type="PANTHER" id="PTHR12684:SF2">
    <property type="entry name" value="TRNA 2'-PHOSPHOTRANSFERASE 1"/>
    <property type="match status" value="1"/>
</dbReference>
<feature type="compositionally biased region" description="Basic and acidic residues" evidence="7">
    <location>
        <begin position="502"/>
        <end position="512"/>
    </location>
</feature>
<dbReference type="Gene3D" id="1.10.10.970">
    <property type="entry name" value="RNA 2'-phosphotransferase, Tpt1/KptA family, N-terminal domain"/>
    <property type="match status" value="1"/>
</dbReference>
<dbReference type="GO" id="GO:0000215">
    <property type="term" value="F:tRNA 2'-phosphotransferase activity"/>
    <property type="evidence" value="ECO:0007669"/>
    <property type="project" value="UniProtKB-EC"/>
</dbReference>
<keyword evidence="5" id="KW-0520">NAD</keyword>
<feature type="compositionally biased region" description="Low complexity" evidence="7">
    <location>
        <begin position="8"/>
        <end position="21"/>
    </location>
</feature>
<evidence type="ECO:0000256" key="1">
    <source>
        <dbReference type="ARBA" id="ARBA00003343"/>
    </source>
</evidence>
<feature type="region of interest" description="Disordered" evidence="7">
    <location>
        <begin position="390"/>
        <end position="524"/>
    </location>
</feature>
<dbReference type="InterPro" id="IPR042080">
    <property type="entry name" value="RNA_2'-PTrans_N"/>
</dbReference>
<evidence type="ECO:0000256" key="6">
    <source>
        <dbReference type="ARBA" id="ARBA00047949"/>
    </source>
</evidence>
<feature type="compositionally biased region" description="Pro residues" evidence="7">
    <location>
        <begin position="575"/>
        <end position="585"/>
    </location>
</feature>
<feature type="compositionally biased region" description="Basic and acidic residues" evidence="7">
    <location>
        <begin position="537"/>
        <end position="548"/>
    </location>
</feature>
<dbReference type="InterPro" id="IPR042081">
    <property type="entry name" value="RNA_2'-PTrans_C"/>
</dbReference>
<comment type="similarity">
    <text evidence="2">Belongs to the KptA/TPT1 family.</text>
</comment>
<keyword evidence="9" id="KW-1185">Reference proteome</keyword>
<feature type="compositionally biased region" description="Basic and acidic residues" evidence="7">
    <location>
        <begin position="453"/>
        <end position="472"/>
    </location>
</feature>
<comment type="catalytic activity">
    <reaction evidence="6">
        <text>2'-phospho-[ligated tRNA] + NAD(+) = mature tRNA + ADP-alpha-D-ribose 1'',2''-cyclic phosphate + nicotinamide</text>
        <dbReference type="Rhea" id="RHEA:23324"/>
        <dbReference type="Rhea" id="RHEA-COMP:11106"/>
        <dbReference type="Rhea" id="RHEA-COMP:11107"/>
        <dbReference type="ChEBI" id="CHEBI:17154"/>
        <dbReference type="ChEBI" id="CHEBI:57540"/>
        <dbReference type="ChEBI" id="CHEBI:76596"/>
        <dbReference type="ChEBI" id="CHEBI:82883"/>
        <dbReference type="ChEBI" id="CHEBI:85027"/>
        <dbReference type="EC" id="2.7.1.160"/>
    </reaction>
</comment>
<feature type="compositionally biased region" description="Basic and acidic residues" evidence="7">
    <location>
        <begin position="557"/>
        <end position="574"/>
    </location>
</feature>
<keyword evidence="4 8" id="KW-0808">Transferase</keyword>
<evidence type="ECO:0000256" key="5">
    <source>
        <dbReference type="ARBA" id="ARBA00023027"/>
    </source>
</evidence>
<name>A0A6J8BH03_MYTCO</name>
<dbReference type="EC" id="2.7.1.160" evidence="3"/>
<evidence type="ECO:0000313" key="8">
    <source>
        <dbReference type="EMBL" id="CAC5383218.1"/>
    </source>
</evidence>
<evidence type="ECO:0000256" key="3">
    <source>
        <dbReference type="ARBA" id="ARBA00012007"/>
    </source>
</evidence>
<organism evidence="8 9">
    <name type="scientific">Mytilus coruscus</name>
    <name type="common">Sea mussel</name>
    <dbReference type="NCBI Taxonomy" id="42192"/>
    <lineage>
        <taxon>Eukaryota</taxon>
        <taxon>Metazoa</taxon>
        <taxon>Spiralia</taxon>
        <taxon>Lophotrochozoa</taxon>
        <taxon>Mollusca</taxon>
        <taxon>Bivalvia</taxon>
        <taxon>Autobranchia</taxon>
        <taxon>Pteriomorphia</taxon>
        <taxon>Mytilida</taxon>
        <taxon>Mytiloidea</taxon>
        <taxon>Mytilidae</taxon>
        <taxon>Mytilinae</taxon>
        <taxon>Mytilus</taxon>
    </lineage>
</organism>
<dbReference type="PANTHER" id="PTHR12684">
    <property type="entry name" value="PUTATIVE PHOSPHOTRANSFERASE"/>
    <property type="match status" value="1"/>
</dbReference>
<proteinExistence type="inferred from homology"/>
<dbReference type="Gene3D" id="3.20.170.30">
    <property type="match status" value="1"/>
</dbReference>
<dbReference type="InterPro" id="IPR002745">
    <property type="entry name" value="Ptrans_KptA/Tpt1"/>
</dbReference>
<evidence type="ECO:0000256" key="7">
    <source>
        <dbReference type="SAM" id="MobiDB-lite"/>
    </source>
</evidence>
<feature type="region of interest" description="Disordered" evidence="7">
    <location>
        <begin position="537"/>
        <end position="591"/>
    </location>
</feature>
<protein>
    <recommendedName>
        <fullName evidence="3">2'-phosphotransferase</fullName>
        <ecNumber evidence="3">2.7.1.160</ecNumber>
    </recommendedName>
</protein>
<dbReference type="EMBL" id="CACVKT020003356">
    <property type="protein sequence ID" value="CAC5383218.1"/>
    <property type="molecule type" value="Genomic_DNA"/>
</dbReference>
<dbReference type="Pfam" id="PF01885">
    <property type="entry name" value="PTS_2-RNA"/>
    <property type="match status" value="1"/>
</dbReference>
<evidence type="ECO:0000256" key="4">
    <source>
        <dbReference type="ARBA" id="ARBA00022679"/>
    </source>
</evidence>
<sequence length="603" mass="66275">MPKKLQEAEGALSESEGEGSQVTESVNNLAPECPLEGKGSASSDSEEEVIQDQGVDRRLSKTLIYVLRHGASKWGLKVLPGGFVYVDELLSRHPGLSGYTLKELTRLVEVDVDKRFTLERDPEHGWWKMKANQGHSIEVGSFGMPSVEENTVAHAYHYTTMLAWGDIEEEGLRRMNRQHIHLLSEVPPTFKSHWEVQIMIDVPRAQAEGYEFFWAPSRAILCPGDHGGEEWGEVPGSLWFERGDLSLTEDTSPAEVTMASYGEPQESWDSTEGHSPPRAVSTIDTALESNEEAHNSGDSSSEGEAETTLVDEENKHVHVRQGELIAQAVEVETIEVPAKVQVVGTGVGTGPTESDQGVPEHLRDLFDRSKALLGSQGNSSGQVVGREQVGTPVEEGADAPVSRGTPGAAVPMARGTPVGIPADRDAHSAPPLGRAFKRKKTTQERKRRRNRQKERLAEETARLRRALRDAQERQTPQYGSRGRRTKGDWGVGAKDTPTQLHSKGDRDVRTENTPEPLYTKGDWGVWPENTPRKLYGEGDWGVKPKDTPTRLYAEGDWGVRPEDTPIRQHTEGEGPPHPAKVPHPGLPRKGVRYSATCNAGACG</sequence>
<gene>
    <name evidence="8" type="ORF">MCOR_18983</name>
</gene>
<dbReference type="Proteomes" id="UP000507470">
    <property type="component" value="Unassembled WGS sequence"/>
</dbReference>
<dbReference type="AlphaFoldDB" id="A0A6J8BH03"/>
<evidence type="ECO:0000256" key="2">
    <source>
        <dbReference type="ARBA" id="ARBA00009836"/>
    </source>
</evidence>